<keyword evidence="4" id="KW-0853">WD repeat</keyword>
<comment type="subcellular location">
    <subcellularLocation>
        <location evidence="1">Nucleus</location>
    </subcellularLocation>
</comment>
<organism evidence="5 6">
    <name type="scientific">Trichinella spiralis</name>
    <name type="common">Trichina worm</name>
    <dbReference type="NCBI Taxonomy" id="6334"/>
    <lineage>
        <taxon>Eukaryota</taxon>
        <taxon>Metazoa</taxon>
        <taxon>Ecdysozoa</taxon>
        <taxon>Nematoda</taxon>
        <taxon>Enoplea</taxon>
        <taxon>Dorylaimia</taxon>
        <taxon>Trichinellida</taxon>
        <taxon>Trichinellidae</taxon>
        <taxon>Trichinella</taxon>
    </lineage>
</organism>
<dbReference type="SUPFAM" id="SSF50978">
    <property type="entry name" value="WD40 repeat-like"/>
    <property type="match status" value="1"/>
</dbReference>
<keyword evidence="3" id="KW-0539">Nucleus</keyword>
<gene>
    <name evidence="5" type="ORF">TSPI_00035</name>
</gene>
<dbReference type="EMBL" id="JBEUSY010000198">
    <property type="protein sequence ID" value="KAL1242482.1"/>
    <property type="molecule type" value="Genomic_DNA"/>
</dbReference>
<proteinExistence type="predicted"/>
<comment type="caution">
    <text evidence="5">The sequence shown here is derived from an EMBL/GenBank/DDBJ whole genome shotgun (WGS) entry which is preliminary data.</text>
</comment>
<sequence>MALNGRDGVVKLWELRANRCLIIYTGASSTGLERHRIQAVFNHNEDYVLYPEEHSNSLCSWDSRTGERKRLLALGHTAPMFGHLRIQRSCIFAVKTECNDRQLIDGCIRKSFLLPRRPLSFN</sequence>
<dbReference type="Proteomes" id="UP001558632">
    <property type="component" value="Unassembled WGS sequence"/>
</dbReference>
<protein>
    <submittedName>
        <fullName evidence="5">Cleavage stimulation factor subunit</fullName>
    </submittedName>
</protein>
<evidence type="ECO:0000256" key="1">
    <source>
        <dbReference type="ARBA" id="ARBA00004123"/>
    </source>
</evidence>
<reference evidence="5 6" key="1">
    <citation type="submission" date="2024-07" db="EMBL/GenBank/DDBJ databases">
        <title>Enhanced genomic and transcriptomic resources for Trichinella pseudospiralis and T. spiralis underpin the discovery of pronounced molecular differences between stages and species.</title>
        <authorList>
            <person name="Pasi K.K."/>
            <person name="La Rosa G."/>
            <person name="Gomez-Morales M.A."/>
            <person name="Tosini F."/>
            <person name="Sumanam S."/>
            <person name="Young N.D."/>
            <person name="Chang B.C."/>
            <person name="Robin G.B."/>
        </authorList>
    </citation>
    <scope>NUCLEOTIDE SEQUENCE [LARGE SCALE GENOMIC DNA]</scope>
    <source>
        <strain evidence="5">ISS534</strain>
    </source>
</reference>
<dbReference type="PANTHER" id="PTHR44133:SF2">
    <property type="entry name" value="CLEAVAGE STIMULATION FACTOR SUBUNIT 1"/>
    <property type="match status" value="1"/>
</dbReference>
<evidence type="ECO:0000313" key="6">
    <source>
        <dbReference type="Proteomes" id="UP001558632"/>
    </source>
</evidence>
<dbReference type="PROSITE" id="PS50082">
    <property type="entry name" value="WD_REPEATS_2"/>
    <property type="match status" value="1"/>
</dbReference>
<dbReference type="InterPro" id="IPR036322">
    <property type="entry name" value="WD40_repeat_dom_sf"/>
</dbReference>
<feature type="repeat" description="WD" evidence="4">
    <location>
        <begin position="1"/>
        <end position="23"/>
    </location>
</feature>
<keyword evidence="6" id="KW-1185">Reference proteome</keyword>
<name>A0ABR3KQ30_TRISP</name>
<evidence type="ECO:0000313" key="5">
    <source>
        <dbReference type="EMBL" id="KAL1242482.1"/>
    </source>
</evidence>
<evidence type="ECO:0000256" key="2">
    <source>
        <dbReference type="ARBA" id="ARBA00022664"/>
    </source>
</evidence>
<dbReference type="InterPro" id="IPR001680">
    <property type="entry name" value="WD40_rpt"/>
</dbReference>
<accession>A0ABR3KQ30</accession>
<dbReference type="PANTHER" id="PTHR44133">
    <property type="entry name" value="CLEAVAGE STIMULATION FACTOR SUBUNIT 1"/>
    <property type="match status" value="1"/>
</dbReference>
<keyword evidence="2" id="KW-0507">mRNA processing</keyword>
<evidence type="ECO:0000256" key="3">
    <source>
        <dbReference type="ARBA" id="ARBA00023242"/>
    </source>
</evidence>
<dbReference type="InterPro" id="IPR044633">
    <property type="entry name" value="CstF1-like"/>
</dbReference>
<evidence type="ECO:0000256" key="4">
    <source>
        <dbReference type="PROSITE-ProRule" id="PRU00221"/>
    </source>
</evidence>